<dbReference type="InterPro" id="IPR049450">
    <property type="entry name" value="ACOT8-like_C"/>
</dbReference>
<dbReference type="Pfam" id="PF20789">
    <property type="entry name" value="4HBT_3C"/>
    <property type="match status" value="1"/>
</dbReference>
<dbReference type="SUPFAM" id="SSF54637">
    <property type="entry name" value="Thioesterase/thiol ester dehydrase-isomerase"/>
    <property type="match status" value="2"/>
</dbReference>
<dbReference type="Pfam" id="PF13622">
    <property type="entry name" value="4HBT_3"/>
    <property type="match status" value="1"/>
</dbReference>
<proteinExistence type="inferred from homology"/>
<dbReference type="GO" id="GO:0047617">
    <property type="term" value="F:fatty acyl-CoA hydrolase activity"/>
    <property type="evidence" value="ECO:0007669"/>
    <property type="project" value="InterPro"/>
</dbReference>
<evidence type="ECO:0008006" key="7">
    <source>
        <dbReference type="Google" id="ProtNLM"/>
    </source>
</evidence>
<name>A0AA36HFM1_CYLNA</name>
<keyword evidence="2" id="KW-0378">Hydrolase</keyword>
<evidence type="ECO:0000256" key="1">
    <source>
        <dbReference type="ARBA" id="ARBA00006538"/>
    </source>
</evidence>
<evidence type="ECO:0000256" key="2">
    <source>
        <dbReference type="ARBA" id="ARBA00022801"/>
    </source>
</evidence>
<sequence>MHCYFVKAGSVLEPVDYHVERIRDGKSFSTRLVRAKQNDDILFTAQASFQHEETSHMEHQTKVRMPEGPDGLLDARTLMSNSLKEAQNDKLTPAQLFMAYKLAEFPPTFHRIFEACPVNQNVYKPDLKGPLHNTTYDMWIKPVLNIGDDKLFHQYMAAYISDSTMVETAIIPHLAQGFIVGMAFSLDHCIWFHRTKFNMNDWMLWEQKSDFAGGSRTHTIARLWNRTGELLMTAVQEGVARAPLKK</sequence>
<comment type="similarity">
    <text evidence="1">Belongs to the C/M/P thioester hydrolase family.</text>
</comment>
<dbReference type="Gene3D" id="2.40.160.210">
    <property type="entry name" value="Acyl-CoA thioesterase, double hotdog domain"/>
    <property type="match status" value="1"/>
</dbReference>
<dbReference type="InterPro" id="IPR042171">
    <property type="entry name" value="Acyl-CoA_hotdog"/>
</dbReference>
<feature type="domain" description="Acyl-CoA thioesterase-like C-terminal" evidence="4">
    <location>
        <begin position="107"/>
        <end position="239"/>
    </location>
</feature>
<dbReference type="PANTHER" id="PTHR11066">
    <property type="entry name" value="ACYL-COA THIOESTERASE"/>
    <property type="match status" value="1"/>
</dbReference>
<dbReference type="CDD" id="cd03444">
    <property type="entry name" value="Thioesterase_II_repeat1"/>
    <property type="match status" value="1"/>
</dbReference>
<reference evidence="5" key="1">
    <citation type="submission" date="2023-07" db="EMBL/GenBank/DDBJ databases">
        <authorList>
            <consortium name="CYATHOMIX"/>
        </authorList>
    </citation>
    <scope>NUCLEOTIDE SEQUENCE</scope>
    <source>
        <strain evidence="5">N/A</strain>
    </source>
</reference>
<dbReference type="InterPro" id="IPR049449">
    <property type="entry name" value="TesB_ACOT8-like_N"/>
</dbReference>
<dbReference type="EMBL" id="CATQJL010000326">
    <property type="protein sequence ID" value="CAJ0609345.1"/>
    <property type="molecule type" value="Genomic_DNA"/>
</dbReference>
<evidence type="ECO:0000259" key="3">
    <source>
        <dbReference type="Pfam" id="PF13622"/>
    </source>
</evidence>
<dbReference type="CDD" id="cd03445">
    <property type="entry name" value="Thioesterase_II_repeat2"/>
    <property type="match status" value="1"/>
</dbReference>
<dbReference type="InterPro" id="IPR029069">
    <property type="entry name" value="HotDog_dom_sf"/>
</dbReference>
<accession>A0AA36HFM1</accession>
<dbReference type="GO" id="GO:0009062">
    <property type="term" value="P:fatty acid catabolic process"/>
    <property type="evidence" value="ECO:0007669"/>
    <property type="project" value="TreeGrafter"/>
</dbReference>
<evidence type="ECO:0000313" key="6">
    <source>
        <dbReference type="Proteomes" id="UP001176961"/>
    </source>
</evidence>
<keyword evidence="6" id="KW-1185">Reference proteome</keyword>
<dbReference type="PANTHER" id="PTHR11066:SF49">
    <property type="entry name" value="ACYL-COA THIOESTERASE II"/>
    <property type="match status" value="1"/>
</dbReference>
<evidence type="ECO:0000313" key="5">
    <source>
        <dbReference type="EMBL" id="CAJ0609345.1"/>
    </source>
</evidence>
<dbReference type="GO" id="GO:0005782">
    <property type="term" value="C:peroxisomal matrix"/>
    <property type="evidence" value="ECO:0007669"/>
    <property type="project" value="UniProtKB-SubCell"/>
</dbReference>
<feature type="domain" description="Acyl-CoA thioesterase-like N-terminal HotDog" evidence="3">
    <location>
        <begin position="1"/>
        <end position="50"/>
    </location>
</feature>
<comment type="caution">
    <text evidence="5">The sequence shown here is derived from an EMBL/GenBank/DDBJ whole genome shotgun (WGS) entry which is preliminary data.</text>
</comment>
<dbReference type="InterPro" id="IPR003703">
    <property type="entry name" value="Acyl_CoA_thio"/>
</dbReference>
<gene>
    <name evidence="5" type="ORF">CYNAS_LOCUS21328</name>
</gene>
<dbReference type="Proteomes" id="UP001176961">
    <property type="component" value="Unassembled WGS sequence"/>
</dbReference>
<dbReference type="GO" id="GO:0006637">
    <property type="term" value="P:acyl-CoA metabolic process"/>
    <property type="evidence" value="ECO:0007669"/>
    <property type="project" value="InterPro"/>
</dbReference>
<protein>
    <recommendedName>
        <fullName evidence="7">Acyl-CoA thioesterase II</fullName>
    </recommendedName>
</protein>
<dbReference type="AlphaFoldDB" id="A0AA36HFM1"/>
<evidence type="ECO:0000259" key="4">
    <source>
        <dbReference type="Pfam" id="PF20789"/>
    </source>
</evidence>
<organism evidence="5 6">
    <name type="scientific">Cylicocyclus nassatus</name>
    <name type="common">Nematode worm</name>
    <dbReference type="NCBI Taxonomy" id="53992"/>
    <lineage>
        <taxon>Eukaryota</taxon>
        <taxon>Metazoa</taxon>
        <taxon>Ecdysozoa</taxon>
        <taxon>Nematoda</taxon>
        <taxon>Chromadorea</taxon>
        <taxon>Rhabditida</taxon>
        <taxon>Rhabditina</taxon>
        <taxon>Rhabditomorpha</taxon>
        <taxon>Strongyloidea</taxon>
        <taxon>Strongylidae</taxon>
        <taxon>Cylicocyclus</taxon>
    </lineage>
</organism>